<gene>
    <name evidence="1" type="ORF">A1O3_06115</name>
</gene>
<organism evidence="1 2">
    <name type="scientific">Capronia epimyces CBS 606.96</name>
    <dbReference type="NCBI Taxonomy" id="1182542"/>
    <lineage>
        <taxon>Eukaryota</taxon>
        <taxon>Fungi</taxon>
        <taxon>Dikarya</taxon>
        <taxon>Ascomycota</taxon>
        <taxon>Pezizomycotina</taxon>
        <taxon>Eurotiomycetes</taxon>
        <taxon>Chaetothyriomycetidae</taxon>
        <taxon>Chaetothyriales</taxon>
        <taxon>Herpotrichiellaceae</taxon>
        <taxon>Capronia</taxon>
    </lineage>
</organism>
<dbReference type="GeneID" id="19170225"/>
<sequence>MAALYPLTSAELVVLPRTPEILSVRNATKTKLIKVNSWKIVDRVVVQAVVCRTTVTPTEAGATQSRSVLVTETAEQEMLWPDFSLMPGAREKMGVEFREADEVHESLVTLERDGDEDERPLSLWQCLLCCWWPSGRAAGRD</sequence>
<evidence type="ECO:0000313" key="1">
    <source>
        <dbReference type="EMBL" id="EXJ82302.1"/>
    </source>
</evidence>
<proteinExistence type="predicted"/>
<comment type="caution">
    <text evidence="1">The sequence shown here is derived from an EMBL/GenBank/DDBJ whole genome shotgun (WGS) entry which is preliminary data.</text>
</comment>
<dbReference type="RefSeq" id="XP_007734425.1">
    <property type="nucleotide sequence ID" value="XM_007736235.1"/>
</dbReference>
<reference evidence="1 2" key="1">
    <citation type="submission" date="2013-03" db="EMBL/GenBank/DDBJ databases">
        <title>The Genome Sequence of Capronia epimyces CBS 606.96.</title>
        <authorList>
            <consortium name="The Broad Institute Genomics Platform"/>
            <person name="Cuomo C."/>
            <person name="de Hoog S."/>
            <person name="Gorbushina A."/>
            <person name="Walker B."/>
            <person name="Young S.K."/>
            <person name="Zeng Q."/>
            <person name="Gargeya S."/>
            <person name="Fitzgerald M."/>
            <person name="Haas B."/>
            <person name="Abouelleil A."/>
            <person name="Allen A.W."/>
            <person name="Alvarado L."/>
            <person name="Arachchi H.M."/>
            <person name="Berlin A.M."/>
            <person name="Chapman S.B."/>
            <person name="Gainer-Dewar J."/>
            <person name="Goldberg J."/>
            <person name="Griggs A."/>
            <person name="Gujja S."/>
            <person name="Hansen M."/>
            <person name="Howarth C."/>
            <person name="Imamovic A."/>
            <person name="Ireland A."/>
            <person name="Larimer J."/>
            <person name="McCowan C."/>
            <person name="Murphy C."/>
            <person name="Pearson M."/>
            <person name="Poon T.W."/>
            <person name="Priest M."/>
            <person name="Roberts A."/>
            <person name="Saif S."/>
            <person name="Shea T."/>
            <person name="Sisk P."/>
            <person name="Sykes S."/>
            <person name="Wortman J."/>
            <person name="Nusbaum C."/>
            <person name="Birren B."/>
        </authorList>
    </citation>
    <scope>NUCLEOTIDE SEQUENCE [LARGE SCALE GENOMIC DNA]</scope>
    <source>
        <strain evidence="1 2">CBS 606.96</strain>
    </source>
</reference>
<dbReference type="EMBL" id="AMGY01000005">
    <property type="protein sequence ID" value="EXJ82302.1"/>
    <property type="molecule type" value="Genomic_DNA"/>
</dbReference>
<protein>
    <submittedName>
        <fullName evidence="1">Uncharacterized protein</fullName>
    </submittedName>
</protein>
<name>W9XP30_9EURO</name>
<dbReference type="OrthoDB" id="10481687at2759"/>
<evidence type="ECO:0000313" key="2">
    <source>
        <dbReference type="Proteomes" id="UP000019478"/>
    </source>
</evidence>
<dbReference type="AlphaFoldDB" id="W9XP30"/>
<dbReference type="Proteomes" id="UP000019478">
    <property type="component" value="Unassembled WGS sequence"/>
</dbReference>
<keyword evidence="2" id="KW-1185">Reference proteome</keyword>
<accession>W9XP30</accession>
<dbReference type="HOGENOM" id="CLU_1885498_0_0_1"/>